<protein>
    <recommendedName>
        <fullName evidence="4">HSP18 transcriptional regulator</fullName>
    </recommendedName>
</protein>
<feature type="compositionally biased region" description="Basic and acidic residues" evidence="1">
    <location>
        <begin position="117"/>
        <end position="132"/>
    </location>
</feature>
<dbReference type="RefSeq" id="WP_344656940.1">
    <property type="nucleotide sequence ID" value="NZ_BAAAQM010000010.1"/>
</dbReference>
<sequence>MEKMPITQVAPGEAGFDTGAALGQITAAMHAMHAMHAPAVEPGVPAPAALNANQVLAALTLLRELRTEIAGWEPQLIEAARALNTSWADLAPALGVASRQAAEKRYLRLRPAADGTEGTREERVAAERDRRAGDKAVAGWARDNAAGLRQLAGQIGALTDLGTGADGDLAVLHAALGRDDAADLLEPLAGTRGHLAAGHPGLADQVGAVSASVAEVRAASDRSRRPGA</sequence>
<reference evidence="3" key="1">
    <citation type="journal article" date="2019" name="Int. J. Syst. Evol. Microbiol.">
        <title>The Global Catalogue of Microorganisms (GCM) 10K type strain sequencing project: providing services to taxonomists for standard genome sequencing and annotation.</title>
        <authorList>
            <consortium name="The Broad Institute Genomics Platform"/>
            <consortium name="The Broad Institute Genome Sequencing Center for Infectious Disease"/>
            <person name="Wu L."/>
            <person name="Ma J."/>
        </authorList>
    </citation>
    <scope>NUCLEOTIDE SEQUENCE [LARGE SCALE GENOMIC DNA]</scope>
    <source>
        <strain evidence="3">JCM 16013</strain>
    </source>
</reference>
<comment type="caution">
    <text evidence="2">The sequence shown here is derived from an EMBL/GenBank/DDBJ whole genome shotgun (WGS) entry which is preliminary data.</text>
</comment>
<name>A0ABP5CML5_9ACTN</name>
<keyword evidence="3" id="KW-1185">Reference proteome</keyword>
<evidence type="ECO:0008006" key="4">
    <source>
        <dbReference type="Google" id="ProtNLM"/>
    </source>
</evidence>
<dbReference type="Proteomes" id="UP001499854">
    <property type="component" value="Unassembled WGS sequence"/>
</dbReference>
<evidence type="ECO:0000256" key="1">
    <source>
        <dbReference type="SAM" id="MobiDB-lite"/>
    </source>
</evidence>
<accession>A0ABP5CML5</accession>
<evidence type="ECO:0000313" key="2">
    <source>
        <dbReference type="EMBL" id="GAA1964927.1"/>
    </source>
</evidence>
<dbReference type="EMBL" id="BAAAQM010000010">
    <property type="protein sequence ID" value="GAA1964927.1"/>
    <property type="molecule type" value="Genomic_DNA"/>
</dbReference>
<organism evidence="2 3">
    <name type="scientific">Catenulispora subtropica</name>
    <dbReference type="NCBI Taxonomy" id="450798"/>
    <lineage>
        <taxon>Bacteria</taxon>
        <taxon>Bacillati</taxon>
        <taxon>Actinomycetota</taxon>
        <taxon>Actinomycetes</taxon>
        <taxon>Catenulisporales</taxon>
        <taxon>Catenulisporaceae</taxon>
        <taxon>Catenulispora</taxon>
    </lineage>
</organism>
<feature type="region of interest" description="Disordered" evidence="1">
    <location>
        <begin position="113"/>
        <end position="132"/>
    </location>
</feature>
<proteinExistence type="predicted"/>
<gene>
    <name evidence="2" type="ORF">GCM10009838_22920</name>
</gene>
<evidence type="ECO:0000313" key="3">
    <source>
        <dbReference type="Proteomes" id="UP001499854"/>
    </source>
</evidence>